<accession>A0A5D6W4R1</accession>
<dbReference type="PANTHER" id="PTHR10000:SF8">
    <property type="entry name" value="HAD SUPERFAMILY HYDROLASE-LIKE, TYPE 3"/>
    <property type="match status" value="1"/>
</dbReference>
<dbReference type="InterPro" id="IPR036412">
    <property type="entry name" value="HAD-like_sf"/>
</dbReference>
<dbReference type="PANTHER" id="PTHR10000">
    <property type="entry name" value="PHOSPHOSERINE PHOSPHATASE"/>
    <property type="match status" value="1"/>
</dbReference>
<keyword evidence="2" id="KW-1185">Reference proteome</keyword>
<dbReference type="Pfam" id="PF08282">
    <property type="entry name" value="Hydrolase_3"/>
    <property type="match status" value="1"/>
</dbReference>
<sequence length="251" mass="27738">MKIAATDFDGTLCPIGEPIPEENIKAIKVWQEAGNKFGIATGRGLSLIREALAKYDDLQLDFLVCNNGAVSLDAQGNMMHCQAIAPEVLQGLLSMEIVQDEHYSLLVFTAHEVYSIRPNPLIPIELIPPITVEQALKLSDVVQISMKFDTPEQAQQVSDDIHAKYPSLGGNINRSYLDINYVESDKGWGLQKMLDSGAWKDKELLVIGDDKNDLPMIERFHGFTVATAKPFMQEAAAKVYDTVGAMLLDNM</sequence>
<dbReference type="GO" id="GO:0000287">
    <property type="term" value="F:magnesium ion binding"/>
    <property type="evidence" value="ECO:0007669"/>
    <property type="project" value="TreeGrafter"/>
</dbReference>
<dbReference type="EMBL" id="VTOY01000007">
    <property type="protein sequence ID" value="TYZ21979.1"/>
    <property type="molecule type" value="Genomic_DNA"/>
</dbReference>
<dbReference type="Proteomes" id="UP000323646">
    <property type="component" value="Unassembled WGS sequence"/>
</dbReference>
<dbReference type="SUPFAM" id="SSF56784">
    <property type="entry name" value="HAD-like"/>
    <property type="match status" value="1"/>
</dbReference>
<proteinExistence type="predicted"/>
<comment type="caution">
    <text evidence="1">The sequence shown here is derived from an EMBL/GenBank/DDBJ whole genome shotgun (WGS) entry which is preliminary data.</text>
</comment>
<dbReference type="OrthoDB" id="306707at2"/>
<protein>
    <submittedName>
        <fullName evidence="1">HAD family phosphatase</fullName>
    </submittedName>
</protein>
<evidence type="ECO:0000313" key="2">
    <source>
        <dbReference type="Proteomes" id="UP000323646"/>
    </source>
</evidence>
<name>A0A5D6W4R1_9FIRM</name>
<evidence type="ECO:0000313" key="1">
    <source>
        <dbReference type="EMBL" id="TYZ21979.1"/>
    </source>
</evidence>
<dbReference type="GO" id="GO:0016791">
    <property type="term" value="F:phosphatase activity"/>
    <property type="evidence" value="ECO:0007669"/>
    <property type="project" value="TreeGrafter"/>
</dbReference>
<dbReference type="InterPro" id="IPR023214">
    <property type="entry name" value="HAD_sf"/>
</dbReference>
<dbReference type="Gene3D" id="3.40.50.1000">
    <property type="entry name" value="HAD superfamily/HAD-like"/>
    <property type="match status" value="1"/>
</dbReference>
<dbReference type="AlphaFoldDB" id="A0A5D6W4R1"/>
<gene>
    <name evidence="1" type="ORF">FZ040_09370</name>
</gene>
<dbReference type="GO" id="GO:0005829">
    <property type="term" value="C:cytosol"/>
    <property type="evidence" value="ECO:0007669"/>
    <property type="project" value="TreeGrafter"/>
</dbReference>
<dbReference type="RefSeq" id="WP_149171751.1">
    <property type="nucleotide sequence ID" value="NZ_VTOY01000007.1"/>
</dbReference>
<organism evidence="1 2">
    <name type="scientific">Selenomonas ruminis</name>
    <dbReference type="NCBI Taxonomy" id="2593411"/>
    <lineage>
        <taxon>Bacteria</taxon>
        <taxon>Bacillati</taxon>
        <taxon>Bacillota</taxon>
        <taxon>Negativicutes</taxon>
        <taxon>Selenomonadales</taxon>
        <taxon>Selenomonadaceae</taxon>
        <taxon>Selenomonas</taxon>
    </lineage>
</organism>
<reference evidence="1 2" key="1">
    <citation type="submission" date="2019-08" db="EMBL/GenBank/DDBJ databases">
        <title>Selenomonas sp. mPRGC5 and Selenomonas sp. mPRGC8 isolated from ruminal fluid of dairy goat (Capra hircus).</title>
        <authorList>
            <person name="Poothong S."/>
            <person name="Nuengjamnong C."/>
            <person name="Tanasupawat S."/>
        </authorList>
    </citation>
    <scope>NUCLEOTIDE SEQUENCE [LARGE SCALE GENOMIC DNA]</scope>
    <source>
        <strain evidence="2">mPRGC5</strain>
    </source>
</reference>
<dbReference type="Gene3D" id="3.30.1240.10">
    <property type="match status" value="1"/>
</dbReference>